<proteinExistence type="predicted"/>
<accession>A0AAD9HVL4</accession>
<feature type="compositionally biased region" description="Basic and acidic residues" evidence="1">
    <location>
        <begin position="40"/>
        <end position="52"/>
    </location>
</feature>
<evidence type="ECO:0000256" key="1">
    <source>
        <dbReference type="SAM" id="MobiDB-lite"/>
    </source>
</evidence>
<feature type="signal peptide" evidence="2">
    <location>
        <begin position="1"/>
        <end position="16"/>
    </location>
</feature>
<dbReference type="EMBL" id="MU842810">
    <property type="protein sequence ID" value="KAK2035151.1"/>
    <property type="molecule type" value="Genomic_DNA"/>
</dbReference>
<organism evidence="3 4">
    <name type="scientific">Colletotrichum zoysiae</name>
    <dbReference type="NCBI Taxonomy" id="1216348"/>
    <lineage>
        <taxon>Eukaryota</taxon>
        <taxon>Fungi</taxon>
        <taxon>Dikarya</taxon>
        <taxon>Ascomycota</taxon>
        <taxon>Pezizomycotina</taxon>
        <taxon>Sordariomycetes</taxon>
        <taxon>Hypocreomycetidae</taxon>
        <taxon>Glomerellales</taxon>
        <taxon>Glomerellaceae</taxon>
        <taxon>Colletotrichum</taxon>
        <taxon>Colletotrichum graminicola species complex</taxon>
    </lineage>
</organism>
<name>A0AAD9HVL4_9PEZI</name>
<dbReference type="AlphaFoldDB" id="A0AAD9HVL4"/>
<feature type="region of interest" description="Disordered" evidence="1">
    <location>
        <begin position="40"/>
        <end position="136"/>
    </location>
</feature>
<keyword evidence="2" id="KW-0732">Signal</keyword>
<evidence type="ECO:0008006" key="5">
    <source>
        <dbReference type="Google" id="ProtNLM"/>
    </source>
</evidence>
<keyword evidence="4" id="KW-1185">Reference proteome</keyword>
<evidence type="ECO:0000313" key="3">
    <source>
        <dbReference type="EMBL" id="KAK2035151.1"/>
    </source>
</evidence>
<feature type="chain" id="PRO_5042106695" description="Secreted protein" evidence="2">
    <location>
        <begin position="17"/>
        <end position="136"/>
    </location>
</feature>
<protein>
    <recommendedName>
        <fullName evidence="5">Secreted protein</fullName>
    </recommendedName>
</protein>
<evidence type="ECO:0000256" key="2">
    <source>
        <dbReference type="SAM" id="SignalP"/>
    </source>
</evidence>
<dbReference type="Proteomes" id="UP001232148">
    <property type="component" value="Unassembled WGS sequence"/>
</dbReference>
<gene>
    <name evidence="3" type="ORF">LX32DRAFT_254285</name>
</gene>
<evidence type="ECO:0000313" key="4">
    <source>
        <dbReference type="Proteomes" id="UP001232148"/>
    </source>
</evidence>
<sequence length="136" mass="15107">MYFFILSFLFPTSLRASHDSPLPFALCGCLASRNIGRADPRRLDWPGHERGARGTSILDLTSRGPQLALPTPPPPRNGGCRFLSHENTPSLASRVPRYSRGLGRRRPSSWERLPSDVPDISSGVSCATPRRQERLK</sequence>
<reference evidence="3" key="1">
    <citation type="submission" date="2021-06" db="EMBL/GenBank/DDBJ databases">
        <title>Comparative genomics, transcriptomics and evolutionary studies reveal genomic signatures of adaptation to plant cell wall in hemibiotrophic fungi.</title>
        <authorList>
            <consortium name="DOE Joint Genome Institute"/>
            <person name="Baroncelli R."/>
            <person name="Diaz J.F."/>
            <person name="Benocci T."/>
            <person name="Peng M."/>
            <person name="Battaglia E."/>
            <person name="Haridas S."/>
            <person name="Andreopoulos W."/>
            <person name="Labutti K."/>
            <person name="Pangilinan J."/>
            <person name="Floch G.L."/>
            <person name="Makela M.R."/>
            <person name="Henrissat B."/>
            <person name="Grigoriev I.V."/>
            <person name="Crouch J.A."/>
            <person name="De Vries R.P."/>
            <person name="Sukno S.A."/>
            <person name="Thon M.R."/>
        </authorList>
    </citation>
    <scope>NUCLEOTIDE SEQUENCE</scope>
    <source>
        <strain evidence="3">MAFF235873</strain>
    </source>
</reference>
<comment type="caution">
    <text evidence="3">The sequence shown here is derived from an EMBL/GenBank/DDBJ whole genome shotgun (WGS) entry which is preliminary data.</text>
</comment>